<reference evidence="6 7" key="1">
    <citation type="journal article" date="2009" name="PLoS ONE">
        <title>Complete genome sequence of the aerobic CO-oxidizing thermophile Thermomicrobium roseum.</title>
        <authorList>
            <person name="Wu D."/>
            <person name="Raymond J."/>
            <person name="Wu M."/>
            <person name="Chatterji S."/>
            <person name="Ren Q."/>
            <person name="Graham J.E."/>
            <person name="Bryant D.A."/>
            <person name="Robb F."/>
            <person name="Colman A."/>
            <person name="Tallon L.J."/>
            <person name="Badger J.H."/>
            <person name="Madupu R."/>
            <person name="Ward N.L."/>
            <person name="Eisen J.A."/>
        </authorList>
    </citation>
    <scope>NUCLEOTIDE SEQUENCE [LARGE SCALE GENOMIC DNA]</scope>
    <source>
        <strain evidence="7">ATCC 27502 / DSM 5159 / P-2</strain>
    </source>
</reference>
<dbReference type="GO" id="GO:0046872">
    <property type="term" value="F:metal ion binding"/>
    <property type="evidence" value="ECO:0007669"/>
    <property type="project" value="UniProtKB-KW"/>
</dbReference>
<dbReference type="KEGG" id="tro:trd_0464"/>
<protein>
    <submittedName>
        <fullName evidence="6">Putative cytochrome c subfamily</fullName>
    </submittedName>
</protein>
<dbReference type="Proteomes" id="UP000000447">
    <property type="component" value="Chromosome"/>
</dbReference>
<keyword evidence="3 4" id="KW-0408">Iron</keyword>
<dbReference type="Pfam" id="PF00034">
    <property type="entry name" value="Cytochrom_C"/>
    <property type="match status" value="1"/>
</dbReference>
<evidence type="ECO:0000313" key="7">
    <source>
        <dbReference type="Proteomes" id="UP000000447"/>
    </source>
</evidence>
<dbReference type="InterPro" id="IPR009056">
    <property type="entry name" value="Cyt_c-like_dom"/>
</dbReference>
<evidence type="ECO:0000313" key="6">
    <source>
        <dbReference type="EMBL" id="ACM04921.1"/>
    </source>
</evidence>
<evidence type="ECO:0000256" key="4">
    <source>
        <dbReference type="PROSITE-ProRule" id="PRU00433"/>
    </source>
</evidence>
<dbReference type="GO" id="GO:0020037">
    <property type="term" value="F:heme binding"/>
    <property type="evidence" value="ECO:0007669"/>
    <property type="project" value="InterPro"/>
</dbReference>
<keyword evidence="2 4" id="KW-0479">Metal-binding</keyword>
<keyword evidence="1 4" id="KW-0349">Heme</keyword>
<dbReference type="PROSITE" id="PS51007">
    <property type="entry name" value="CYTC"/>
    <property type="match status" value="1"/>
</dbReference>
<dbReference type="PANTHER" id="PTHR40394:SF2">
    <property type="entry name" value="QUINOL:CYTOCHROME C OXIDOREDUCTASE MEMBRANE PROTEIN"/>
    <property type="match status" value="1"/>
</dbReference>
<sequence>MARSPIRSKTARRLVLGLLAGTALALLGSACVSSNTYPIDFFSEMHYQKSFRAQEPPRLDVPAGVVPITGGEPQYTLEEARNLQNPLANDPQAAARGQQLYAVNCVACHGPQGDGKGPLSVYWGLVQGAVPPSNLKDPAVVSRTDGELYWILTNGYTSPQNQVQYPHNLTNMPAFGKLLTPEQRWALVSYIRQLQKQ</sequence>
<gene>
    <name evidence="6" type="ordered locus">trd_0464</name>
</gene>
<accession>B9KYB9</accession>
<evidence type="ECO:0000256" key="1">
    <source>
        <dbReference type="ARBA" id="ARBA00022617"/>
    </source>
</evidence>
<dbReference type="EMBL" id="CP001275">
    <property type="protein sequence ID" value="ACM04921.1"/>
    <property type="molecule type" value="Genomic_DNA"/>
</dbReference>
<dbReference type="PANTHER" id="PTHR40394">
    <property type="entry name" value="LIPOPROTEIN-RELATED"/>
    <property type="match status" value="1"/>
</dbReference>
<evidence type="ECO:0000256" key="3">
    <source>
        <dbReference type="ARBA" id="ARBA00023004"/>
    </source>
</evidence>
<dbReference type="AlphaFoldDB" id="B9KYB9"/>
<proteinExistence type="predicted"/>
<keyword evidence="7" id="KW-1185">Reference proteome</keyword>
<dbReference type="InterPro" id="IPR036909">
    <property type="entry name" value="Cyt_c-like_dom_sf"/>
</dbReference>
<dbReference type="eggNOG" id="COG2010">
    <property type="taxonomic scope" value="Bacteria"/>
</dbReference>
<dbReference type="Gene3D" id="1.10.760.10">
    <property type="entry name" value="Cytochrome c-like domain"/>
    <property type="match status" value="1"/>
</dbReference>
<dbReference type="STRING" id="309801.trd_0464"/>
<organism evidence="6 7">
    <name type="scientific">Thermomicrobium roseum (strain ATCC 27502 / DSM 5159 / P-2)</name>
    <dbReference type="NCBI Taxonomy" id="309801"/>
    <lineage>
        <taxon>Bacteria</taxon>
        <taxon>Pseudomonadati</taxon>
        <taxon>Thermomicrobiota</taxon>
        <taxon>Thermomicrobia</taxon>
        <taxon>Thermomicrobiales</taxon>
        <taxon>Thermomicrobiaceae</taxon>
        <taxon>Thermomicrobium</taxon>
    </lineage>
</organism>
<dbReference type="RefSeq" id="WP_012641869.1">
    <property type="nucleotide sequence ID" value="NC_011959.1"/>
</dbReference>
<dbReference type="SUPFAM" id="SSF46626">
    <property type="entry name" value="Cytochrome c"/>
    <property type="match status" value="1"/>
</dbReference>
<evidence type="ECO:0000259" key="5">
    <source>
        <dbReference type="PROSITE" id="PS51007"/>
    </source>
</evidence>
<feature type="domain" description="Cytochrome c" evidence="5">
    <location>
        <begin position="92"/>
        <end position="195"/>
    </location>
</feature>
<name>B9KYB9_THERP</name>
<dbReference type="GO" id="GO:0009055">
    <property type="term" value="F:electron transfer activity"/>
    <property type="evidence" value="ECO:0007669"/>
    <property type="project" value="InterPro"/>
</dbReference>
<dbReference type="PROSITE" id="PS51257">
    <property type="entry name" value="PROKAR_LIPOPROTEIN"/>
    <property type="match status" value="1"/>
</dbReference>
<evidence type="ECO:0000256" key="2">
    <source>
        <dbReference type="ARBA" id="ARBA00022723"/>
    </source>
</evidence>
<dbReference type="HOGENOM" id="CLU_1383613_0_0_0"/>